<evidence type="ECO:0000313" key="1">
    <source>
        <dbReference type="EMBL" id="EDU59525.1"/>
    </source>
</evidence>
<reference evidence="2" key="2">
    <citation type="submission" date="2008-04" db="EMBL/GenBank/DDBJ databases">
        <title>Draft genome sequence of Providencia stuartii(ATCC 25827).</title>
        <authorList>
            <person name="Sudarsanam P."/>
            <person name="Ley R."/>
            <person name="Guruge J."/>
            <person name="Turnbaugh P.J."/>
            <person name="Mahowald M."/>
            <person name="Liep D."/>
            <person name="Gordon J."/>
        </authorList>
    </citation>
    <scope>NUCLEOTIDE SEQUENCE [LARGE SCALE GENOMIC DNA]</scope>
    <source>
        <strain evidence="2">ATCC 25827</strain>
    </source>
</reference>
<dbReference type="AlphaFoldDB" id="A0AA86YM50"/>
<organism evidence="1 2">
    <name type="scientific">Providencia stuartii ATCC 25827</name>
    <dbReference type="NCBI Taxonomy" id="471874"/>
    <lineage>
        <taxon>Bacteria</taxon>
        <taxon>Pseudomonadati</taxon>
        <taxon>Pseudomonadota</taxon>
        <taxon>Gammaproteobacteria</taxon>
        <taxon>Enterobacterales</taxon>
        <taxon>Morganellaceae</taxon>
        <taxon>Providencia</taxon>
    </lineage>
</organism>
<comment type="caution">
    <text evidence="1">The sequence shown here is derived from an EMBL/GenBank/DDBJ whole genome shotgun (WGS) entry which is preliminary data.</text>
</comment>
<protein>
    <submittedName>
        <fullName evidence="1">Uncharacterized protein</fullName>
    </submittedName>
</protein>
<sequence>MRWIECRLFTVAPCYQKNKLNVLNLFIEIIVDKQYKPYEMKVNISIGKSATTDCYHFNISQGRAVSYSSIMRRIIDV</sequence>
<name>A0AA86YM50_PROST</name>
<evidence type="ECO:0000313" key="2">
    <source>
        <dbReference type="Proteomes" id="UP000004506"/>
    </source>
</evidence>
<accession>A0AA86YM50</accession>
<dbReference type="EMBL" id="ABJD02000101">
    <property type="protein sequence ID" value="EDU59525.1"/>
    <property type="molecule type" value="Genomic_DNA"/>
</dbReference>
<reference evidence="2" key="1">
    <citation type="submission" date="2008-04" db="EMBL/GenBank/DDBJ databases">
        <title>Draft genome sequence of Providencia stuartii (ATCC 25827).</title>
        <authorList>
            <person name="Sudarsanam P."/>
            <person name="Ley R."/>
            <person name="Guruge J."/>
            <person name="Turnbaugh P.J."/>
            <person name="Mahowald M."/>
            <person name="Liep D."/>
            <person name="Gordon J."/>
        </authorList>
    </citation>
    <scope>NUCLEOTIDE SEQUENCE [LARGE SCALE GENOMIC DNA]</scope>
    <source>
        <strain evidence="2">ATCC 25827</strain>
    </source>
</reference>
<dbReference type="Proteomes" id="UP000004506">
    <property type="component" value="Unassembled WGS sequence"/>
</dbReference>
<proteinExistence type="predicted"/>
<gene>
    <name evidence="1" type="ORF">PROSTU_02714</name>
</gene>
<reference evidence="1 2" key="3">
    <citation type="submission" date="2008-05" db="EMBL/GenBank/DDBJ databases">
        <authorList>
            <person name="Fulton L."/>
            <person name="Clifton S."/>
            <person name="Fulton B."/>
            <person name="Xu J."/>
            <person name="Minx P."/>
            <person name="Pepin K.H."/>
            <person name="Johnson M."/>
            <person name="Thiruvilangam P."/>
            <person name="Bhonagiri V."/>
            <person name="Nash W.E."/>
            <person name="Mardis E.R."/>
            <person name="Wilson R.K."/>
        </authorList>
    </citation>
    <scope>NUCLEOTIDE SEQUENCE [LARGE SCALE GENOMIC DNA]</scope>
    <source>
        <strain evidence="1 2">ATCC 25827</strain>
    </source>
</reference>